<reference evidence="2" key="1">
    <citation type="submission" date="2011-11" db="EMBL/GenBank/DDBJ databases">
        <title>The Genome Sequence of Fusarium oxysporum Cotton.</title>
        <authorList>
            <consortium name="The Broad Institute Genome Sequencing Platform"/>
            <person name="Ma L.-J."/>
            <person name="Gale L.R."/>
            <person name="Schwartz D.C."/>
            <person name="Zhou S."/>
            <person name="Corby-Kistler H."/>
            <person name="Young S.K."/>
            <person name="Zeng Q."/>
            <person name="Gargeya S."/>
            <person name="Fitzgerald M."/>
            <person name="Haas B."/>
            <person name="Abouelleil A."/>
            <person name="Alvarado L."/>
            <person name="Arachchi H.M."/>
            <person name="Berlin A."/>
            <person name="Brown A."/>
            <person name="Chapman S.B."/>
            <person name="Chen Z."/>
            <person name="Dunbar C."/>
            <person name="Freedman E."/>
            <person name="Gearin G."/>
            <person name="Goldberg J."/>
            <person name="Griggs A."/>
            <person name="Gujja S."/>
            <person name="Heiman D."/>
            <person name="Howarth C."/>
            <person name="Larson L."/>
            <person name="Lui A."/>
            <person name="MacDonald P.J.P."/>
            <person name="Montmayeur A."/>
            <person name="Murphy C."/>
            <person name="Neiman D."/>
            <person name="Pearson M."/>
            <person name="Priest M."/>
            <person name="Roberts A."/>
            <person name="Saif S."/>
            <person name="Shea T."/>
            <person name="Shenoy N."/>
            <person name="Sisk P."/>
            <person name="Stolte C."/>
            <person name="Sykes S."/>
            <person name="Wortman J."/>
            <person name="Nusbaum C."/>
            <person name="Birren B."/>
        </authorList>
    </citation>
    <scope>NUCLEOTIDE SEQUENCE [LARGE SCALE GENOMIC DNA]</scope>
    <source>
        <strain evidence="2">25433</strain>
    </source>
</reference>
<proteinExistence type="predicted"/>
<sequence>MLQSESHPSSESDSRRHARSPSPSCESVLENDNGIRHAAGRLFSERGERQEYVLVGGRRNRVFGDKEVNGSCGTATKRFFLQP</sequence>
<evidence type="ECO:0000256" key="1">
    <source>
        <dbReference type="SAM" id="MobiDB-lite"/>
    </source>
</evidence>
<name>X0KW03_FUSOX</name>
<dbReference type="Proteomes" id="UP000030701">
    <property type="component" value="Unassembled WGS sequence"/>
</dbReference>
<dbReference type="AlphaFoldDB" id="X0KW03"/>
<protein>
    <submittedName>
        <fullName evidence="2">Uncharacterized protein</fullName>
    </submittedName>
</protein>
<accession>X0KW03</accession>
<feature type="region of interest" description="Disordered" evidence="1">
    <location>
        <begin position="1"/>
        <end position="32"/>
    </location>
</feature>
<feature type="non-terminal residue" evidence="2">
    <location>
        <position position="83"/>
    </location>
</feature>
<evidence type="ECO:0000313" key="2">
    <source>
        <dbReference type="EMBL" id="EXM12972.1"/>
    </source>
</evidence>
<reference evidence="2" key="2">
    <citation type="submission" date="2012-05" db="EMBL/GenBank/DDBJ databases">
        <title>The Genome Annotation of Fusarium oxysporum Cotton.</title>
        <authorList>
            <consortium name="The Broad Institute Genomics Platform"/>
            <person name="Ma L.-J."/>
            <person name="Corby-Kistler H."/>
            <person name="Broz K."/>
            <person name="Gale L.R."/>
            <person name="Jonkers W."/>
            <person name="O'Donnell K."/>
            <person name="Ploetz R."/>
            <person name="Steinberg C."/>
            <person name="Schwartz D.C."/>
            <person name="VanEtten H."/>
            <person name="Zhou S."/>
            <person name="Young S.K."/>
            <person name="Zeng Q."/>
            <person name="Gargeya S."/>
            <person name="Fitzgerald M."/>
            <person name="Abouelleil A."/>
            <person name="Alvarado L."/>
            <person name="Chapman S.B."/>
            <person name="Gainer-Dewar J."/>
            <person name="Goldberg J."/>
            <person name="Griggs A."/>
            <person name="Gujja S."/>
            <person name="Hansen M."/>
            <person name="Howarth C."/>
            <person name="Imamovic A."/>
            <person name="Ireland A."/>
            <person name="Larimer J."/>
            <person name="McCowan C."/>
            <person name="Murphy C."/>
            <person name="Pearson M."/>
            <person name="Poon T.W."/>
            <person name="Priest M."/>
            <person name="Roberts A."/>
            <person name="Saif S."/>
            <person name="Shea T."/>
            <person name="Sykes S."/>
            <person name="Wortman J."/>
            <person name="Nusbaum C."/>
            <person name="Birren B."/>
        </authorList>
    </citation>
    <scope>NUCLEOTIDE SEQUENCE</scope>
    <source>
        <strain evidence="2">25433</strain>
    </source>
</reference>
<gene>
    <name evidence="2" type="ORF">FOTG_18560</name>
</gene>
<dbReference type="HOGENOM" id="CLU_2549121_0_0_1"/>
<organism evidence="2">
    <name type="scientific">Fusarium oxysporum f. sp. vasinfectum 25433</name>
    <dbReference type="NCBI Taxonomy" id="1089449"/>
    <lineage>
        <taxon>Eukaryota</taxon>
        <taxon>Fungi</taxon>
        <taxon>Dikarya</taxon>
        <taxon>Ascomycota</taxon>
        <taxon>Pezizomycotina</taxon>
        <taxon>Sordariomycetes</taxon>
        <taxon>Hypocreomycetidae</taxon>
        <taxon>Hypocreales</taxon>
        <taxon>Nectriaceae</taxon>
        <taxon>Fusarium</taxon>
        <taxon>Fusarium oxysporum species complex</taxon>
    </lineage>
</organism>
<dbReference type="EMBL" id="JH658198">
    <property type="protein sequence ID" value="EXM12972.1"/>
    <property type="molecule type" value="Genomic_DNA"/>
</dbReference>